<organism evidence="1 2">
    <name type="scientific">Blyttiomyces helicus</name>
    <dbReference type="NCBI Taxonomy" id="388810"/>
    <lineage>
        <taxon>Eukaryota</taxon>
        <taxon>Fungi</taxon>
        <taxon>Fungi incertae sedis</taxon>
        <taxon>Chytridiomycota</taxon>
        <taxon>Chytridiomycota incertae sedis</taxon>
        <taxon>Chytridiomycetes</taxon>
        <taxon>Chytridiomycetes incertae sedis</taxon>
        <taxon>Blyttiomyces</taxon>
    </lineage>
</organism>
<dbReference type="EMBL" id="KZ993823">
    <property type="protein sequence ID" value="RKO94766.1"/>
    <property type="molecule type" value="Genomic_DNA"/>
</dbReference>
<evidence type="ECO:0000313" key="2">
    <source>
        <dbReference type="Proteomes" id="UP000269721"/>
    </source>
</evidence>
<dbReference type="Proteomes" id="UP000269721">
    <property type="component" value="Unassembled WGS sequence"/>
</dbReference>
<sequence>MYNPNSVRVRPDGSGPYQSLTLRSGIEDRALEIKSCLNDLALDTLAPSSVIKYSNIGFLYFDAALAPDASKLEKYQHEQADDREIIETTLGKAQDEYAKHYNHGSIGVVFRTGDQVLLNTPDIDPPIRSTLPPKLTTGWVGPFTFLGPGPTPDI</sequence>
<reference evidence="2" key="1">
    <citation type="journal article" date="2018" name="Nat. Microbiol.">
        <title>Leveraging single-cell genomics to expand the fungal tree of life.</title>
        <authorList>
            <person name="Ahrendt S.R."/>
            <person name="Quandt C.A."/>
            <person name="Ciobanu D."/>
            <person name="Clum A."/>
            <person name="Salamov A."/>
            <person name="Andreopoulos B."/>
            <person name="Cheng J.F."/>
            <person name="Woyke T."/>
            <person name="Pelin A."/>
            <person name="Henrissat B."/>
            <person name="Reynolds N.K."/>
            <person name="Benny G.L."/>
            <person name="Smith M.E."/>
            <person name="James T.Y."/>
            <person name="Grigoriev I.V."/>
        </authorList>
    </citation>
    <scope>NUCLEOTIDE SEQUENCE [LARGE SCALE GENOMIC DNA]</scope>
</reference>
<dbReference type="AlphaFoldDB" id="A0A4P9WUI4"/>
<proteinExistence type="predicted"/>
<gene>
    <name evidence="1" type="ORF">BDK51DRAFT_50287</name>
</gene>
<evidence type="ECO:0000313" key="1">
    <source>
        <dbReference type="EMBL" id="RKO94766.1"/>
    </source>
</evidence>
<protein>
    <submittedName>
        <fullName evidence="1">Uncharacterized protein</fullName>
    </submittedName>
</protein>
<name>A0A4P9WUI4_9FUNG</name>
<keyword evidence="2" id="KW-1185">Reference proteome</keyword>
<accession>A0A4P9WUI4</accession>